<accession>A0A1C3XLL1</accession>
<evidence type="ECO:0000256" key="10">
    <source>
        <dbReference type="ARBA" id="ARBA00023136"/>
    </source>
</evidence>
<dbReference type="PROSITE" id="PS50109">
    <property type="entry name" value="HIS_KIN"/>
    <property type="match status" value="1"/>
</dbReference>
<dbReference type="InterPro" id="IPR005467">
    <property type="entry name" value="His_kinase_dom"/>
</dbReference>
<evidence type="ECO:0000259" key="12">
    <source>
        <dbReference type="PROSITE" id="PS50109"/>
    </source>
</evidence>
<dbReference type="RefSeq" id="WP_051964208.1">
    <property type="nucleotide sequence ID" value="NZ_FMAF01000057.1"/>
</dbReference>
<comment type="subcellular location">
    <subcellularLocation>
        <location evidence="2">Membrane</location>
        <topology evidence="2">Multi-pass membrane protein</topology>
    </subcellularLocation>
</comment>
<feature type="transmembrane region" description="Helical" evidence="11">
    <location>
        <begin position="122"/>
        <end position="142"/>
    </location>
</feature>
<dbReference type="SMART" id="SM00387">
    <property type="entry name" value="HATPase_c"/>
    <property type="match status" value="1"/>
</dbReference>
<dbReference type="PANTHER" id="PTHR45436">
    <property type="entry name" value="SENSOR HISTIDINE KINASE YKOH"/>
    <property type="match status" value="1"/>
</dbReference>
<sequence>MWRLTLLQRLILAMSIVAFVAIGASVVFLYIRFQASNDTFREETLSTFAEDLRRELAVDPKLSSSRATTAKARIRALHGQYAVLGRDGRIIDSSGLQESLIPYIGDRAQYFELPPHDDQKTLFGISIPIALPGSAGAIQVAFPKTHVTFDSVLEEFVRDIAWIWIPFVMVLLATNIAVLGFALRPLRKAAQEAAQIGPSSIATRLTESGMPNDVLALVKSVNAALDRLQGGFLSLERFSGQLAHELRTPLAIAKTRLSLSQDQIARAVERDFEDVERVITQLVDRVRVRTLHYEAADIVDLGGVATDVARYLAPMIVGAGRNIELKIENGPVLVSGAKDFIFRALRNLVENALHHSPENGMITITVFNVGISVADQGPGFTKGRLREEIGLLGKTDREDGLGLGLSIVGETMAAHDGRIVLANLPSGGAVATMAF</sequence>
<dbReference type="AlphaFoldDB" id="A0A1C3XLL1"/>
<proteinExistence type="predicted"/>
<evidence type="ECO:0000256" key="2">
    <source>
        <dbReference type="ARBA" id="ARBA00004141"/>
    </source>
</evidence>
<dbReference type="InterPro" id="IPR003594">
    <property type="entry name" value="HATPase_dom"/>
</dbReference>
<keyword evidence="8 11" id="KW-1133">Transmembrane helix</keyword>
<evidence type="ECO:0000313" key="15">
    <source>
        <dbReference type="Proteomes" id="UP000199205"/>
    </source>
</evidence>
<dbReference type="PRINTS" id="PR00344">
    <property type="entry name" value="BCTRLSENSOR"/>
</dbReference>
<feature type="transmembrane region" description="Helical" evidence="11">
    <location>
        <begin position="6"/>
        <end position="31"/>
    </location>
</feature>
<evidence type="ECO:0000256" key="8">
    <source>
        <dbReference type="ARBA" id="ARBA00022989"/>
    </source>
</evidence>
<dbReference type="InterPro" id="IPR036890">
    <property type="entry name" value="HATPase_C_sf"/>
</dbReference>
<feature type="transmembrane region" description="Helical" evidence="11">
    <location>
        <begin position="162"/>
        <end position="183"/>
    </location>
</feature>
<dbReference type="Pfam" id="PF02518">
    <property type="entry name" value="HATPase_c"/>
    <property type="match status" value="1"/>
</dbReference>
<evidence type="ECO:0000256" key="1">
    <source>
        <dbReference type="ARBA" id="ARBA00000085"/>
    </source>
</evidence>
<dbReference type="CDD" id="cd00082">
    <property type="entry name" value="HisKA"/>
    <property type="match status" value="1"/>
</dbReference>
<dbReference type="Proteomes" id="UP000199205">
    <property type="component" value="Unassembled WGS sequence"/>
</dbReference>
<keyword evidence="10 11" id="KW-0472">Membrane</keyword>
<feature type="domain" description="HAMP" evidence="13">
    <location>
        <begin position="180"/>
        <end position="233"/>
    </location>
</feature>
<dbReference type="InterPro" id="IPR003660">
    <property type="entry name" value="HAMP_dom"/>
</dbReference>
<organism evidence="14 15">
    <name type="scientific">Rhizobium lusitanum</name>
    <dbReference type="NCBI Taxonomy" id="293958"/>
    <lineage>
        <taxon>Bacteria</taxon>
        <taxon>Pseudomonadati</taxon>
        <taxon>Pseudomonadota</taxon>
        <taxon>Alphaproteobacteria</taxon>
        <taxon>Hyphomicrobiales</taxon>
        <taxon>Rhizobiaceae</taxon>
        <taxon>Rhizobium/Agrobacterium group</taxon>
        <taxon>Rhizobium</taxon>
    </lineage>
</organism>
<dbReference type="InterPro" id="IPR003661">
    <property type="entry name" value="HisK_dim/P_dom"/>
</dbReference>
<dbReference type="SUPFAM" id="SSF55874">
    <property type="entry name" value="ATPase domain of HSP90 chaperone/DNA topoisomerase II/histidine kinase"/>
    <property type="match status" value="1"/>
</dbReference>
<feature type="domain" description="Histidine kinase" evidence="12">
    <location>
        <begin position="241"/>
        <end position="435"/>
    </location>
</feature>
<dbReference type="Gene3D" id="1.10.287.130">
    <property type="match status" value="1"/>
</dbReference>
<evidence type="ECO:0000256" key="6">
    <source>
        <dbReference type="ARBA" id="ARBA00022692"/>
    </source>
</evidence>
<dbReference type="EMBL" id="FMAF01000057">
    <property type="protein sequence ID" value="SCB52864.1"/>
    <property type="molecule type" value="Genomic_DNA"/>
</dbReference>
<evidence type="ECO:0000256" key="4">
    <source>
        <dbReference type="ARBA" id="ARBA00022553"/>
    </source>
</evidence>
<keyword evidence="9" id="KW-0902">Two-component regulatory system</keyword>
<dbReference type="EC" id="2.7.13.3" evidence="3"/>
<keyword evidence="7 14" id="KW-0418">Kinase</keyword>
<keyword evidence="5" id="KW-0808">Transferase</keyword>
<dbReference type="Gene3D" id="3.30.565.10">
    <property type="entry name" value="Histidine kinase-like ATPase, C-terminal domain"/>
    <property type="match status" value="1"/>
</dbReference>
<dbReference type="PROSITE" id="PS50885">
    <property type="entry name" value="HAMP"/>
    <property type="match status" value="1"/>
</dbReference>
<gene>
    <name evidence="14" type="ORF">GA0061101_1579</name>
</gene>
<evidence type="ECO:0000256" key="11">
    <source>
        <dbReference type="SAM" id="Phobius"/>
    </source>
</evidence>
<dbReference type="SMART" id="SM00388">
    <property type="entry name" value="HisKA"/>
    <property type="match status" value="1"/>
</dbReference>
<dbReference type="InterPro" id="IPR004358">
    <property type="entry name" value="Sig_transdc_His_kin-like_C"/>
</dbReference>
<evidence type="ECO:0000259" key="13">
    <source>
        <dbReference type="PROSITE" id="PS50885"/>
    </source>
</evidence>
<comment type="catalytic activity">
    <reaction evidence="1">
        <text>ATP + protein L-histidine = ADP + protein N-phospho-L-histidine.</text>
        <dbReference type="EC" id="2.7.13.3"/>
    </reaction>
</comment>
<evidence type="ECO:0000256" key="7">
    <source>
        <dbReference type="ARBA" id="ARBA00022777"/>
    </source>
</evidence>
<dbReference type="PANTHER" id="PTHR45436:SF15">
    <property type="entry name" value="SENSOR HISTIDINE KINASE CUSS"/>
    <property type="match status" value="1"/>
</dbReference>
<dbReference type="InterPro" id="IPR050428">
    <property type="entry name" value="TCS_sensor_his_kinase"/>
</dbReference>
<dbReference type="SUPFAM" id="SSF47384">
    <property type="entry name" value="Homodimeric domain of signal transducing histidine kinase"/>
    <property type="match status" value="1"/>
</dbReference>
<evidence type="ECO:0000256" key="5">
    <source>
        <dbReference type="ARBA" id="ARBA00022679"/>
    </source>
</evidence>
<evidence type="ECO:0000313" key="14">
    <source>
        <dbReference type="EMBL" id="SCB52864.1"/>
    </source>
</evidence>
<protein>
    <recommendedName>
        <fullName evidence="3">histidine kinase</fullName>
        <ecNumber evidence="3">2.7.13.3</ecNumber>
    </recommendedName>
</protein>
<dbReference type="GO" id="GO:0005886">
    <property type="term" value="C:plasma membrane"/>
    <property type="evidence" value="ECO:0007669"/>
    <property type="project" value="TreeGrafter"/>
</dbReference>
<evidence type="ECO:0000256" key="3">
    <source>
        <dbReference type="ARBA" id="ARBA00012438"/>
    </source>
</evidence>
<reference evidence="14 15" key="1">
    <citation type="submission" date="2016-08" db="EMBL/GenBank/DDBJ databases">
        <authorList>
            <person name="Seilhamer J.J."/>
        </authorList>
    </citation>
    <scope>NUCLEOTIDE SEQUENCE [LARGE SCALE GENOMIC DNA]</scope>
    <source>
        <strain evidence="14 15">P1-7</strain>
    </source>
</reference>
<dbReference type="InterPro" id="IPR036097">
    <property type="entry name" value="HisK_dim/P_sf"/>
</dbReference>
<keyword evidence="6 11" id="KW-0812">Transmembrane</keyword>
<name>A0A1C3XLL1_9HYPH</name>
<dbReference type="GO" id="GO:0000155">
    <property type="term" value="F:phosphorelay sensor kinase activity"/>
    <property type="evidence" value="ECO:0007669"/>
    <property type="project" value="InterPro"/>
</dbReference>
<keyword evidence="4" id="KW-0597">Phosphoprotein</keyword>
<evidence type="ECO:0000256" key="9">
    <source>
        <dbReference type="ARBA" id="ARBA00023012"/>
    </source>
</evidence>